<evidence type="ECO:0000256" key="2">
    <source>
        <dbReference type="ARBA" id="ARBA00022723"/>
    </source>
</evidence>
<gene>
    <name evidence="5" type="ORF">S03H2_35937</name>
</gene>
<comment type="cofactor">
    <cofactor evidence="1">
        <name>Zn(2+)</name>
        <dbReference type="ChEBI" id="CHEBI:29105"/>
    </cofactor>
</comment>
<dbReference type="GO" id="GO:0046872">
    <property type="term" value="F:metal ion binding"/>
    <property type="evidence" value="ECO:0007669"/>
    <property type="project" value="UniProtKB-KW"/>
</dbReference>
<dbReference type="PANTHER" id="PTHR35005">
    <property type="entry name" value="3-DEHYDRO-SCYLLO-INOSOSE HYDROLASE"/>
    <property type="match status" value="1"/>
</dbReference>
<dbReference type="AlphaFoldDB" id="X1G3V9"/>
<evidence type="ECO:0000256" key="3">
    <source>
        <dbReference type="ARBA" id="ARBA00022801"/>
    </source>
</evidence>
<keyword evidence="2" id="KW-0479">Metal-binding</keyword>
<evidence type="ECO:0000313" key="5">
    <source>
        <dbReference type="EMBL" id="GAH51937.1"/>
    </source>
</evidence>
<dbReference type="InterPro" id="IPR003785">
    <property type="entry name" value="Creatininase/forma_Hydrolase"/>
</dbReference>
<dbReference type="EMBL" id="BARU01022015">
    <property type="protein sequence ID" value="GAH51937.1"/>
    <property type="molecule type" value="Genomic_DNA"/>
</dbReference>
<dbReference type="PANTHER" id="PTHR35005:SF1">
    <property type="entry name" value="2-AMINO-5-FORMYLAMINO-6-RIBOSYLAMINOPYRIMIDIN-4(3H)-ONE 5'-MONOPHOSPHATE DEFORMYLASE"/>
    <property type="match status" value="1"/>
</dbReference>
<sequence length="252" mass="28363">LLLQEMKWPEVKDYLAKDDRVIIPVGSTEQHGCWLPMGTDTFTAISLAEDASEKTGVMVTPPNWFGWSPHHMALPGTVSIRPEILIELLYDEIESLAKHGFKNFITINGHRIVNLIWMQIAAERAQRKLGVKVVIFDPAYMQKEIADKLGFGAIGHAEESEGSEMMYKYSDLVDISKARDYVLGEAKLYHIDPRDRRDTLCYVPSTEEATRKIAEISGGPIGHPSQASAEKGKKLHEHLVSRLVEVIEQLKK</sequence>
<keyword evidence="3" id="KW-0378">Hydrolase</keyword>
<accession>X1G3V9</accession>
<comment type="caution">
    <text evidence="5">The sequence shown here is derived from an EMBL/GenBank/DDBJ whole genome shotgun (WGS) entry which is preliminary data.</text>
</comment>
<proteinExistence type="predicted"/>
<dbReference type="SUPFAM" id="SSF102215">
    <property type="entry name" value="Creatininase"/>
    <property type="match status" value="1"/>
</dbReference>
<keyword evidence="4" id="KW-0862">Zinc</keyword>
<evidence type="ECO:0000256" key="4">
    <source>
        <dbReference type="ARBA" id="ARBA00022833"/>
    </source>
</evidence>
<dbReference type="Pfam" id="PF02633">
    <property type="entry name" value="Creatininase"/>
    <property type="match status" value="1"/>
</dbReference>
<name>X1G3V9_9ZZZZ</name>
<dbReference type="InterPro" id="IPR024087">
    <property type="entry name" value="Creatininase-like_sf"/>
</dbReference>
<feature type="non-terminal residue" evidence="5">
    <location>
        <position position="1"/>
    </location>
</feature>
<organism evidence="5">
    <name type="scientific">marine sediment metagenome</name>
    <dbReference type="NCBI Taxonomy" id="412755"/>
    <lineage>
        <taxon>unclassified sequences</taxon>
        <taxon>metagenomes</taxon>
        <taxon>ecological metagenomes</taxon>
    </lineage>
</organism>
<evidence type="ECO:0000256" key="1">
    <source>
        <dbReference type="ARBA" id="ARBA00001947"/>
    </source>
</evidence>
<protein>
    <recommendedName>
        <fullName evidence="6">Creatininase family protein</fullName>
    </recommendedName>
</protein>
<evidence type="ECO:0008006" key="6">
    <source>
        <dbReference type="Google" id="ProtNLM"/>
    </source>
</evidence>
<dbReference type="GO" id="GO:0009231">
    <property type="term" value="P:riboflavin biosynthetic process"/>
    <property type="evidence" value="ECO:0007669"/>
    <property type="project" value="TreeGrafter"/>
</dbReference>
<dbReference type="GO" id="GO:0016811">
    <property type="term" value="F:hydrolase activity, acting on carbon-nitrogen (but not peptide) bonds, in linear amides"/>
    <property type="evidence" value="ECO:0007669"/>
    <property type="project" value="TreeGrafter"/>
</dbReference>
<dbReference type="Gene3D" id="3.40.50.10310">
    <property type="entry name" value="Creatininase"/>
    <property type="match status" value="1"/>
</dbReference>
<reference evidence="5" key="1">
    <citation type="journal article" date="2014" name="Front. Microbiol.">
        <title>High frequency of phylogenetically diverse reductive dehalogenase-homologous genes in deep subseafloor sedimentary metagenomes.</title>
        <authorList>
            <person name="Kawai M."/>
            <person name="Futagami T."/>
            <person name="Toyoda A."/>
            <person name="Takaki Y."/>
            <person name="Nishi S."/>
            <person name="Hori S."/>
            <person name="Arai W."/>
            <person name="Tsubouchi T."/>
            <person name="Morono Y."/>
            <person name="Uchiyama I."/>
            <person name="Ito T."/>
            <person name="Fujiyama A."/>
            <person name="Inagaki F."/>
            <person name="Takami H."/>
        </authorList>
    </citation>
    <scope>NUCLEOTIDE SEQUENCE</scope>
    <source>
        <strain evidence="5">Expedition CK06-06</strain>
    </source>
</reference>